<dbReference type="PANTHER" id="PTHR11076">
    <property type="entry name" value="DNA REPAIR POLYMERASE UMUC / TRANSFERASE FAMILY MEMBER"/>
    <property type="match status" value="1"/>
</dbReference>
<sequence length="444" mass="49685">MSAHVQPDRFHFLHIDLNSFFASVEQQLHPEYRGKPLAVVPTMADTTCCIAASYEAKAFKVKTGTQVGEAKKLCPGIILIAGDHADYAKYSHDITKAVELACPVAHNPSIDEMVCQLIGREQEPPRARKIALEIKQSIYKNVGVALRCSIGMAPNRYLAKIASDMQKPDGLIGLLPSQLPRAIAHLELRDLPGVGARTELRLNKKGITTMEQLLALDRNGMRTLFDSVWGDRMYHWLRGVQTEDTTGNNVAQAVQKSLGHSHVLAPEHRSPEGSWAVAHKLLHKAAMRLRMEHFYTGSLSVTIRYQLTREQAEARAAHGKVKQHYSGIKNSGWGMEARFRDCQDTLTLLEILRSLWAQRPQGAEFQKPFFVGITLRDLIPEDEHQPELFANPNNRADLSATMDKLNLKYGHTTLHFAGMLPARESAPTRIAFTQIPVQYGVDYM</sequence>
<keyword evidence="5" id="KW-0548">Nucleotidyltransferase</keyword>
<evidence type="ECO:0000313" key="6">
    <source>
        <dbReference type="Proteomes" id="UP000534186"/>
    </source>
</evidence>
<dbReference type="Gene3D" id="3.30.70.270">
    <property type="match status" value="1"/>
</dbReference>
<dbReference type="GO" id="GO:0003684">
    <property type="term" value="F:damaged DNA binding"/>
    <property type="evidence" value="ECO:0007669"/>
    <property type="project" value="InterPro"/>
</dbReference>
<dbReference type="InterPro" id="IPR053848">
    <property type="entry name" value="IMS_HHH_1"/>
</dbReference>
<dbReference type="CDD" id="cd00424">
    <property type="entry name" value="PolY"/>
    <property type="match status" value="1"/>
</dbReference>
<dbReference type="PANTHER" id="PTHR11076:SF33">
    <property type="entry name" value="DNA POLYMERASE KAPPA"/>
    <property type="match status" value="1"/>
</dbReference>
<comment type="caution">
    <text evidence="5">The sequence shown here is derived from an EMBL/GenBank/DDBJ whole genome shotgun (WGS) entry which is preliminary data.</text>
</comment>
<dbReference type="InterPro" id="IPR043502">
    <property type="entry name" value="DNA/RNA_pol_sf"/>
</dbReference>
<dbReference type="Gene3D" id="3.40.1170.60">
    <property type="match status" value="1"/>
</dbReference>
<evidence type="ECO:0000256" key="2">
    <source>
        <dbReference type="ARBA" id="ARBA00022457"/>
    </source>
</evidence>
<dbReference type="Pfam" id="PF11799">
    <property type="entry name" value="IMS_C"/>
    <property type="match status" value="1"/>
</dbReference>
<dbReference type="GO" id="GO:0009432">
    <property type="term" value="P:SOS response"/>
    <property type="evidence" value="ECO:0007669"/>
    <property type="project" value="TreeGrafter"/>
</dbReference>
<keyword evidence="2" id="KW-0515">Mutator protein</keyword>
<dbReference type="PROSITE" id="PS50173">
    <property type="entry name" value="UMUC"/>
    <property type="match status" value="1"/>
</dbReference>
<dbReference type="SUPFAM" id="SSF56672">
    <property type="entry name" value="DNA/RNA polymerases"/>
    <property type="match status" value="1"/>
</dbReference>
<dbReference type="Gene3D" id="1.10.150.20">
    <property type="entry name" value="5' to 3' exonuclease, C-terminal subdomain"/>
    <property type="match status" value="1"/>
</dbReference>
<evidence type="ECO:0000259" key="4">
    <source>
        <dbReference type="PROSITE" id="PS50173"/>
    </source>
</evidence>
<keyword evidence="5" id="KW-0808">Transferase</keyword>
<dbReference type="EC" id="2.7.7.7" evidence="5"/>
<reference evidence="5 6" key="1">
    <citation type="submission" date="2020-07" db="EMBL/GenBank/DDBJ databases">
        <title>Genomic Encyclopedia of Type Strains, Phase IV (KMG-V): Genome sequencing to study the core and pangenomes of soil and plant-associated prokaryotes.</title>
        <authorList>
            <person name="Whitman W."/>
        </authorList>
    </citation>
    <scope>NUCLEOTIDE SEQUENCE [LARGE SCALE GENOMIC DNA]</scope>
    <source>
        <strain evidence="5 6">M8UP30</strain>
    </source>
</reference>
<accession>A0A7Y9NJ07</accession>
<proteinExistence type="inferred from homology"/>
<dbReference type="GO" id="GO:0005829">
    <property type="term" value="C:cytosol"/>
    <property type="evidence" value="ECO:0007669"/>
    <property type="project" value="TreeGrafter"/>
</dbReference>
<dbReference type="InterPro" id="IPR050116">
    <property type="entry name" value="DNA_polymerase-Y"/>
</dbReference>
<dbReference type="GO" id="GO:0042276">
    <property type="term" value="P:error-prone translesion synthesis"/>
    <property type="evidence" value="ECO:0007669"/>
    <property type="project" value="TreeGrafter"/>
</dbReference>
<gene>
    <name evidence="5" type="ORF">HDF12_000549</name>
</gene>
<evidence type="ECO:0000313" key="5">
    <source>
        <dbReference type="EMBL" id="NYF50184.1"/>
    </source>
</evidence>
<evidence type="ECO:0000256" key="1">
    <source>
        <dbReference type="ARBA" id="ARBA00010945"/>
    </source>
</evidence>
<organism evidence="5 6">
    <name type="scientific">Tunturiibacter lichenicola</name>
    <dbReference type="NCBI Taxonomy" id="2051959"/>
    <lineage>
        <taxon>Bacteria</taxon>
        <taxon>Pseudomonadati</taxon>
        <taxon>Acidobacteriota</taxon>
        <taxon>Terriglobia</taxon>
        <taxon>Terriglobales</taxon>
        <taxon>Acidobacteriaceae</taxon>
        <taxon>Tunturiibacter</taxon>
    </lineage>
</organism>
<dbReference type="GO" id="GO:0006281">
    <property type="term" value="P:DNA repair"/>
    <property type="evidence" value="ECO:0007669"/>
    <property type="project" value="InterPro"/>
</dbReference>
<dbReference type="EMBL" id="JACCCV010000001">
    <property type="protein sequence ID" value="NYF50184.1"/>
    <property type="molecule type" value="Genomic_DNA"/>
</dbReference>
<dbReference type="InterPro" id="IPR001126">
    <property type="entry name" value="UmuC"/>
</dbReference>
<dbReference type="InterPro" id="IPR043128">
    <property type="entry name" value="Rev_trsase/Diguanyl_cyclase"/>
</dbReference>
<keyword evidence="3" id="KW-0239">DNA-directed DNA polymerase</keyword>
<dbReference type="InterPro" id="IPR017961">
    <property type="entry name" value="DNA_pol_Y-fam_little_finger"/>
</dbReference>
<name>A0A7Y9NJ07_9BACT</name>
<dbReference type="GO" id="GO:0003887">
    <property type="term" value="F:DNA-directed DNA polymerase activity"/>
    <property type="evidence" value="ECO:0007669"/>
    <property type="project" value="UniProtKB-KW"/>
</dbReference>
<protein>
    <submittedName>
        <fullName evidence="5">DNA polymerase-4</fullName>
        <ecNumber evidence="5">2.7.7.7</ecNumber>
    </submittedName>
</protein>
<dbReference type="AlphaFoldDB" id="A0A7Y9NJ07"/>
<evidence type="ECO:0000256" key="3">
    <source>
        <dbReference type="ARBA" id="ARBA00022932"/>
    </source>
</evidence>
<dbReference type="Pfam" id="PF21999">
    <property type="entry name" value="IMS_HHH_1"/>
    <property type="match status" value="1"/>
</dbReference>
<dbReference type="Pfam" id="PF00817">
    <property type="entry name" value="IMS"/>
    <property type="match status" value="1"/>
</dbReference>
<comment type="similarity">
    <text evidence="1">Belongs to the DNA polymerase type-Y family.</text>
</comment>
<dbReference type="Proteomes" id="UP000534186">
    <property type="component" value="Unassembled WGS sequence"/>
</dbReference>
<feature type="domain" description="UmuC" evidence="4">
    <location>
        <begin position="12"/>
        <end position="195"/>
    </location>
</feature>